<reference evidence="2" key="1">
    <citation type="submission" date="2015-11" db="EMBL/GenBank/DDBJ databases">
        <title>De novo transcriptome assembly of four potential Pierce s Disease insect vectors from Arizona vineyards.</title>
        <authorList>
            <person name="Tassone E.E."/>
        </authorList>
    </citation>
    <scope>NUCLEOTIDE SEQUENCE</scope>
</reference>
<accession>A0A1B6KD72</accession>
<feature type="non-terminal residue" evidence="2">
    <location>
        <position position="321"/>
    </location>
</feature>
<feature type="compositionally biased region" description="Low complexity" evidence="1">
    <location>
        <begin position="44"/>
        <end position="54"/>
    </location>
</feature>
<organism evidence="2">
    <name type="scientific">Graphocephala atropunctata</name>
    <dbReference type="NCBI Taxonomy" id="36148"/>
    <lineage>
        <taxon>Eukaryota</taxon>
        <taxon>Metazoa</taxon>
        <taxon>Ecdysozoa</taxon>
        <taxon>Arthropoda</taxon>
        <taxon>Hexapoda</taxon>
        <taxon>Insecta</taxon>
        <taxon>Pterygota</taxon>
        <taxon>Neoptera</taxon>
        <taxon>Paraneoptera</taxon>
        <taxon>Hemiptera</taxon>
        <taxon>Auchenorrhyncha</taxon>
        <taxon>Membracoidea</taxon>
        <taxon>Cicadellidae</taxon>
        <taxon>Cicadellinae</taxon>
        <taxon>Cicadellini</taxon>
        <taxon>Graphocephala</taxon>
    </lineage>
</organism>
<feature type="compositionally biased region" description="Polar residues" evidence="1">
    <location>
        <begin position="55"/>
        <end position="65"/>
    </location>
</feature>
<feature type="region of interest" description="Disordered" evidence="1">
    <location>
        <begin position="44"/>
        <end position="65"/>
    </location>
</feature>
<dbReference type="EMBL" id="GEBQ01030823">
    <property type="protein sequence ID" value="JAT09154.1"/>
    <property type="molecule type" value="Transcribed_RNA"/>
</dbReference>
<evidence type="ECO:0000313" key="2">
    <source>
        <dbReference type="EMBL" id="JAT09154.1"/>
    </source>
</evidence>
<feature type="compositionally biased region" description="Low complexity" evidence="1">
    <location>
        <begin position="187"/>
        <end position="200"/>
    </location>
</feature>
<feature type="region of interest" description="Disordered" evidence="1">
    <location>
        <begin position="133"/>
        <end position="203"/>
    </location>
</feature>
<evidence type="ECO:0000256" key="1">
    <source>
        <dbReference type="SAM" id="MobiDB-lite"/>
    </source>
</evidence>
<dbReference type="AlphaFoldDB" id="A0A1B6KD72"/>
<sequence>MANQPPVCFDTSFPNQSMENSPMTNLAINLGSTNIGARRRLTLSSESSNSNNGSPMTISPLTTSSADRYGMNTDRLLKSSLKFTPVGSHTPTVHRQGVPRRLSNLADENYNPMQCSPVKLSISPSKFLAVRQLGSSNRSRQPLEDQDPNSQDSGYCHSEDSKSISSSSDFHFTAPSGLAPRRNTVDSPRASRISSSSSTESCDDGFNDFISPLCDEEAQLPPGLGGLIKDPIINHGISAESDHFFSFREHILENISPMSPKLEEKPRKRVSTTPLDITPISKRFKTTQENSHLSTISQQLTPQRSQQHTLFQFGFKRLSEP</sequence>
<protein>
    <submittedName>
        <fullName evidence="2">Uncharacterized protein</fullName>
    </submittedName>
</protein>
<proteinExistence type="predicted"/>
<gene>
    <name evidence="2" type="ORF">g.21437</name>
</gene>
<name>A0A1B6KD72_9HEMI</name>